<gene>
    <name evidence="3" type="ORF">EB796_001857</name>
</gene>
<keyword evidence="2" id="KW-0472">Membrane</keyword>
<feature type="coiled-coil region" evidence="1">
    <location>
        <begin position="33"/>
        <end position="60"/>
    </location>
</feature>
<evidence type="ECO:0000313" key="3">
    <source>
        <dbReference type="EMBL" id="KAF6039821.1"/>
    </source>
</evidence>
<feature type="coiled-coil region" evidence="1">
    <location>
        <begin position="431"/>
        <end position="465"/>
    </location>
</feature>
<keyword evidence="2" id="KW-0812">Transmembrane</keyword>
<reference evidence="3" key="1">
    <citation type="submission" date="2020-06" db="EMBL/GenBank/DDBJ databases">
        <title>Draft genome of Bugula neritina, a colonial animal packing powerful symbionts and potential medicines.</title>
        <authorList>
            <person name="Rayko M."/>
        </authorList>
    </citation>
    <scope>NUCLEOTIDE SEQUENCE [LARGE SCALE GENOMIC DNA]</scope>
    <source>
        <strain evidence="3">Kwan_BN1</strain>
    </source>
</reference>
<feature type="transmembrane region" description="Helical" evidence="2">
    <location>
        <begin position="546"/>
        <end position="569"/>
    </location>
</feature>
<sequence length="572" mass="64934">MVGQAVRICHLHQDTPTTCSTVTSPLPAPSVSYSAYQQVLEENQRLYERLADQLKTTNGKLTSKCQEFWATRNQLEKTKDQLALCEGRLVSAHNELSGCREKDDSSGEMSHLQDRVSNLEKQNADLINNLASANKIANEERVRAEREAEKAEIERVKCGEIRDRSSQERVLMDADRRRLEKFERTNRDLLTEKQKVDQTNVQLQEVHNMLHRLNKVFIGHFCISTLLIEQCRYTFTSEEKDAELESVKKENDRLNKELQKSMAEVNQLKSGGGNLTNYLTEQLESLREENRRLSSQLKEAIDELAEHKKASQPCLKSASDTVAKGSKPLLPPNPVGSAAFVPSAPDVTATPNQQTQDYAKLAVREANLVTQVSELEAKVVELNQKLSDLNVVKGKELGDLNRLIDECADDKLQTARRDKSVINLKLSASEAQKTAADVAKLNDQISRLEEELSFLKERDEVADGEETKDSQISSLRYELQLAKKDIESYHKYSVLYCMLIGYLSVSLDTIGYLDVFLFTIGYLYVFLYAIGYLSVFLYTIGYLNVFLYAIGYLYGYLNIFWYIIGNLVLTKF</sequence>
<keyword evidence="1" id="KW-0175">Coiled coil</keyword>
<name>A0A7J7KNS2_BUGNE</name>
<feature type="coiled-coil region" evidence="1">
    <location>
        <begin position="365"/>
        <end position="392"/>
    </location>
</feature>
<feature type="coiled-coil region" evidence="1">
    <location>
        <begin position="237"/>
        <end position="310"/>
    </location>
</feature>
<dbReference type="AlphaFoldDB" id="A0A7J7KNS2"/>
<evidence type="ECO:0000313" key="4">
    <source>
        <dbReference type="Proteomes" id="UP000593567"/>
    </source>
</evidence>
<evidence type="ECO:0000256" key="2">
    <source>
        <dbReference type="SAM" id="Phobius"/>
    </source>
</evidence>
<feature type="coiled-coil region" evidence="1">
    <location>
        <begin position="102"/>
        <end position="199"/>
    </location>
</feature>
<evidence type="ECO:0000256" key="1">
    <source>
        <dbReference type="SAM" id="Coils"/>
    </source>
</evidence>
<comment type="caution">
    <text evidence="3">The sequence shown here is derived from an EMBL/GenBank/DDBJ whole genome shotgun (WGS) entry which is preliminary data.</text>
</comment>
<protein>
    <submittedName>
        <fullName evidence="3">Uncharacterized protein</fullName>
    </submittedName>
</protein>
<proteinExistence type="predicted"/>
<feature type="transmembrane region" description="Helical" evidence="2">
    <location>
        <begin position="520"/>
        <end position="540"/>
    </location>
</feature>
<organism evidence="3 4">
    <name type="scientific">Bugula neritina</name>
    <name type="common">Brown bryozoan</name>
    <name type="synonym">Sertularia neritina</name>
    <dbReference type="NCBI Taxonomy" id="10212"/>
    <lineage>
        <taxon>Eukaryota</taxon>
        <taxon>Metazoa</taxon>
        <taxon>Spiralia</taxon>
        <taxon>Lophotrochozoa</taxon>
        <taxon>Bryozoa</taxon>
        <taxon>Gymnolaemata</taxon>
        <taxon>Cheilostomatida</taxon>
        <taxon>Flustrina</taxon>
        <taxon>Buguloidea</taxon>
        <taxon>Bugulidae</taxon>
        <taxon>Bugula</taxon>
    </lineage>
</organism>
<keyword evidence="2" id="KW-1133">Transmembrane helix</keyword>
<dbReference type="EMBL" id="VXIV02000207">
    <property type="protein sequence ID" value="KAF6039821.1"/>
    <property type="molecule type" value="Genomic_DNA"/>
</dbReference>
<dbReference type="Proteomes" id="UP000593567">
    <property type="component" value="Unassembled WGS sequence"/>
</dbReference>
<feature type="transmembrane region" description="Helical" evidence="2">
    <location>
        <begin position="493"/>
        <end position="513"/>
    </location>
</feature>
<accession>A0A7J7KNS2</accession>
<keyword evidence="4" id="KW-1185">Reference proteome</keyword>